<protein>
    <submittedName>
        <fullName evidence="3">Terminase</fullName>
    </submittedName>
</protein>
<evidence type="ECO:0000259" key="2">
    <source>
        <dbReference type="Pfam" id="PF17288"/>
    </source>
</evidence>
<dbReference type="Pfam" id="PF04466">
    <property type="entry name" value="Terminase_3"/>
    <property type="match status" value="1"/>
</dbReference>
<dbReference type="InterPro" id="IPR027417">
    <property type="entry name" value="P-loop_NTPase"/>
</dbReference>
<sequence>NTLVVRKVFRTLKDSCYSDLRWAINRFQVQDYWELKESPLEMTYKPTGQKILFRGFDDPLKITSISVSVGSLCWCWVEEAYELTDETAFNMLDESIRGVVEEPLFKQIIISFNPWNERHWLKARFFDKEDENILALTTNYLCNEWLDDADKKLFEDMKKNNPRRYQVAGLGNWGIVDGLVFENWQELEFDWREILNKRQKAKAVFGLDFGYTNDPAAFFCGILDMEQKEIYVFDEFYSTRMHNTDIFREIERMGFKKEIIVADCQEAKSIDHLKGLGLYRIKGSKKGKDSVNAGIQFIQDFKIFIHPRCVNFLTEISNYAWDKDKFGKAVNKPIDDFNHLMDAMRYALEDYMRINSVRTIDRNSLGIR</sequence>
<dbReference type="RefSeq" id="WP_099012031.1">
    <property type="nucleotide sequence ID" value="NZ_NIRM01000019.1"/>
</dbReference>
<dbReference type="Gene3D" id="3.40.50.300">
    <property type="entry name" value="P-loop containing nucleotide triphosphate hydrolases"/>
    <property type="match status" value="1"/>
</dbReference>
<dbReference type="Gene3D" id="3.30.420.280">
    <property type="match status" value="1"/>
</dbReference>
<name>A0A2C5ZVZ0_FUSNP</name>
<evidence type="ECO:0000313" key="4">
    <source>
        <dbReference type="Proteomes" id="UP000221504"/>
    </source>
</evidence>
<evidence type="ECO:0000259" key="1">
    <source>
        <dbReference type="Pfam" id="PF04466"/>
    </source>
</evidence>
<proteinExistence type="predicted"/>
<dbReference type="PANTHER" id="PTHR39184">
    <property type="match status" value="1"/>
</dbReference>
<dbReference type="Pfam" id="PF17288">
    <property type="entry name" value="Terminase_3C"/>
    <property type="match status" value="1"/>
</dbReference>
<reference evidence="3 4" key="1">
    <citation type="submission" date="2017-06" db="EMBL/GenBank/DDBJ databases">
        <title>Draft genome sequence of Fusobacterium nucleatum subsp. polymorphum KCOM 1267 (=ChDC F290).</title>
        <authorList>
            <person name="Kook J.-K."/>
            <person name="Park S.-N."/>
            <person name="Lim Y.K."/>
            <person name="Roh H."/>
        </authorList>
    </citation>
    <scope>NUCLEOTIDE SEQUENCE [LARGE SCALE GENOMIC DNA]</scope>
    <source>
        <strain evidence="4">KCOM 1267(ChDC F290)</strain>
    </source>
</reference>
<feature type="non-terminal residue" evidence="3">
    <location>
        <position position="1"/>
    </location>
</feature>
<organism evidence="3 4">
    <name type="scientific">Fusobacterium nucleatum subsp. polymorphum</name>
    <name type="common">Fusobacterium polymorphum</name>
    <dbReference type="NCBI Taxonomy" id="76857"/>
    <lineage>
        <taxon>Bacteria</taxon>
        <taxon>Fusobacteriati</taxon>
        <taxon>Fusobacteriota</taxon>
        <taxon>Fusobacteriia</taxon>
        <taxon>Fusobacteriales</taxon>
        <taxon>Fusobacteriaceae</taxon>
        <taxon>Fusobacterium</taxon>
    </lineage>
</organism>
<dbReference type="AlphaFoldDB" id="A0A2C5ZVZ0"/>
<dbReference type="Proteomes" id="UP000221504">
    <property type="component" value="Unassembled WGS sequence"/>
</dbReference>
<evidence type="ECO:0000313" key="3">
    <source>
        <dbReference type="EMBL" id="PHI03510.1"/>
    </source>
</evidence>
<dbReference type="InterPro" id="IPR052380">
    <property type="entry name" value="Viral_DNA_packaging_terminase"/>
</dbReference>
<feature type="domain" description="Phage terminase large subunit C-terminal" evidence="2">
    <location>
        <begin position="208"/>
        <end position="350"/>
    </location>
</feature>
<dbReference type="NCBIfam" id="TIGR01547">
    <property type="entry name" value="phage_term_2"/>
    <property type="match status" value="1"/>
</dbReference>
<dbReference type="EMBL" id="NIRM01000019">
    <property type="protein sequence ID" value="PHI03510.1"/>
    <property type="molecule type" value="Genomic_DNA"/>
</dbReference>
<accession>A0A2C5ZVZ0</accession>
<gene>
    <name evidence="3" type="ORF">CBG52_13030</name>
</gene>
<dbReference type="InterPro" id="IPR006437">
    <property type="entry name" value="Phage_terminase_lsu"/>
</dbReference>
<dbReference type="PANTHER" id="PTHR39184:SF1">
    <property type="entry name" value="PBSX PHAGE TERMINASE LARGE SUBUNIT"/>
    <property type="match status" value="1"/>
</dbReference>
<feature type="domain" description="Phage terminase large subunit N-terminal" evidence="1">
    <location>
        <begin position="2"/>
        <end position="171"/>
    </location>
</feature>
<dbReference type="InterPro" id="IPR035412">
    <property type="entry name" value="Terminase_L_N"/>
</dbReference>
<dbReference type="InterPro" id="IPR035413">
    <property type="entry name" value="Terminase_L_C"/>
</dbReference>
<comment type="caution">
    <text evidence="3">The sequence shown here is derived from an EMBL/GenBank/DDBJ whole genome shotgun (WGS) entry which is preliminary data.</text>
</comment>